<gene>
    <name evidence="2" type="ORF">PHSY_000026</name>
</gene>
<reference evidence="3" key="1">
    <citation type="journal article" date="2013" name="Genome Announc.">
        <title>Draft genome sequence of the basidiomycetous yeast-like fungus Pseudozyma hubeiensis SY62, which produces an abundant amount of the biosurfactant mannosylerythritol lipids.</title>
        <authorList>
            <person name="Konishi M."/>
            <person name="Hatada Y."/>
            <person name="Horiuchi J."/>
        </authorList>
    </citation>
    <scope>NUCLEOTIDE SEQUENCE [LARGE SCALE GENOMIC DNA]</scope>
    <source>
        <strain evidence="3">SY62</strain>
    </source>
</reference>
<evidence type="ECO:0000313" key="3">
    <source>
        <dbReference type="Proteomes" id="UP000014071"/>
    </source>
</evidence>
<feature type="region of interest" description="Disordered" evidence="1">
    <location>
        <begin position="77"/>
        <end position="98"/>
    </location>
</feature>
<evidence type="ECO:0000313" key="2">
    <source>
        <dbReference type="EMBL" id="GAC92473.1"/>
    </source>
</evidence>
<dbReference type="HOGENOM" id="CLU_1750505_0_0_1"/>
<sequence>MLLDSQICLADLPLSSYMSVGRRQETPNGGCQTYGAWLSSLTVLQLSGRVVSQVMHTLCMTLCRAAAGEAYKETDYNNRDNKGVNNKRRSTATYTRRRTRATAERHCAALSKVASLFVPLQLVQSHVGAARFMGYNHSAAPRHCSVLPA</sequence>
<dbReference type="AlphaFoldDB" id="R9NVJ1"/>
<feature type="compositionally biased region" description="Basic residues" evidence="1">
    <location>
        <begin position="85"/>
        <end position="98"/>
    </location>
</feature>
<dbReference type="RefSeq" id="XP_012186060.1">
    <property type="nucleotide sequence ID" value="XM_012330670.1"/>
</dbReference>
<keyword evidence="3" id="KW-1185">Reference proteome</keyword>
<accession>R9NVJ1</accession>
<name>R9NVJ1_PSEHS</name>
<dbReference type="GeneID" id="24105339"/>
<organism evidence="2 3">
    <name type="scientific">Pseudozyma hubeiensis (strain SY62)</name>
    <name type="common">Yeast</name>
    <dbReference type="NCBI Taxonomy" id="1305764"/>
    <lineage>
        <taxon>Eukaryota</taxon>
        <taxon>Fungi</taxon>
        <taxon>Dikarya</taxon>
        <taxon>Basidiomycota</taxon>
        <taxon>Ustilaginomycotina</taxon>
        <taxon>Ustilaginomycetes</taxon>
        <taxon>Ustilaginales</taxon>
        <taxon>Ustilaginaceae</taxon>
        <taxon>Pseudozyma</taxon>
    </lineage>
</organism>
<dbReference type="Proteomes" id="UP000014071">
    <property type="component" value="Unassembled WGS sequence"/>
</dbReference>
<evidence type="ECO:0000256" key="1">
    <source>
        <dbReference type="SAM" id="MobiDB-lite"/>
    </source>
</evidence>
<proteinExistence type="predicted"/>
<dbReference type="EMBL" id="DF238764">
    <property type="protein sequence ID" value="GAC92473.1"/>
    <property type="molecule type" value="Genomic_DNA"/>
</dbReference>
<protein>
    <submittedName>
        <fullName evidence="2">Lanosterol synthase</fullName>
    </submittedName>
</protein>